<evidence type="ECO:0008006" key="3">
    <source>
        <dbReference type="Google" id="ProtNLM"/>
    </source>
</evidence>
<accession>A0A1Y6BZV2</accession>
<dbReference type="RefSeq" id="WP_085276590.1">
    <property type="nucleotide sequence ID" value="NZ_FXAG01000012.1"/>
</dbReference>
<sequence length="421" mass="47452">MTTVHLSPSAARHLHLAAQGLLTPPRRRAGKGDVLAAIRRMALLQIDTIHVLARSPYLVLFSRLGHYDPAWLDELLAEGALFEYWAHEACFVPSEDYRLLRHRMLDPAGMGWKYSVAWMDKHRAEIEQLLQHIRAHGPVRSADFARQGGKGNGWWDWKPEKRHLEVLFTAGRLMVAARQRFQRVYDLAERVRPGWDDARDLPPLATAQHELIRQSCRALGVVKAGWVADYYRLKRGRYDAALHALADAGELLPVRIEGWKHDAFVHASLADELVLAADERLTARATALLSPFDPVVWDRRRAAELFGFDYRLECYTPAPQRQYGYFVLPILQRGRLVGRLDAKAHRAQGVFEVKALYLEPGIRVTQRLTTDLRAALTKLADWHGTPHVKVQRAPDGLADALNAARDSTLVASSSPELPAGA</sequence>
<proteinExistence type="predicted"/>
<dbReference type="InterPro" id="IPR009351">
    <property type="entry name" value="AlkZ-like"/>
</dbReference>
<dbReference type="PANTHER" id="PTHR30528:SF0">
    <property type="entry name" value="CYTOPLASMIC PROTEIN"/>
    <property type="match status" value="1"/>
</dbReference>
<dbReference type="Proteomes" id="UP000192920">
    <property type="component" value="Unassembled WGS sequence"/>
</dbReference>
<evidence type="ECO:0000313" key="2">
    <source>
        <dbReference type="Proteomes" id="UP000192920"/>
    </source>
</evidence>
<reference evidence="2" key="1">
    <citation type="submission" date="2017-04" db="EMBL/GenBank/DDBJ databases">
        <authorList>
            <person name="Varghese N."/>
            <person name="Submissions S."/>
        </authorList>
    </citation>
    <scope>NUCLEOTIDE SEQUENCE [LARGE SCALE GENOMIC DNA]</scope>
    <source>
        <strain evidence="2">DSM 22618</strain>
    </source>
</reference>
<keyword evidence="2" id="KW-1185">Reference proteome</keyword>
<protein>
    <recommendedName>
        <fullName evidence="3">Winged helix-turn-helix domain-containing protein</fullName>
    </recommendedName>
</protein>
<organism evidence="1 2">
    <name type="scientific">Pseudogulbenkiania subflava DSM 22618</name>
    <dbReference type="NCBI Taxonomy" id="1123014"/>
    <lineage>
        <taxon>Bacteria</taxon>
        <taxon>Pseudomonadati</taxon>
        <taxon>Pseudomonadota</taxon>
        <taxon>Betaproteobacteria</taxon>
        <taxon>Neisseriales</taxon>
        <taxon>Chromobacteriaceae</taxon>
        <taxon>Pseudogulbenkiania</taxon>
    </lineage>
</organism>
<evidence type="ECO:0000313" key="1">
    <source>
        <dbReference type="EMBL" id="SMF28306.1"/>
    </source>
</evidence>
<dbReference type="STRING" id="1123014.SAMN02745746_02341"/>
<dbReference type="AlphaFoldDB" id="A0A1Y6BZV2"/>
<gene>
    <name evidence="1" type="ORF">SAMN02745746_02341</name>
</gene>
<dbReference type="PANTHER" id="PTHR30528">
    <property type="entry name" value="CYTOPLASMIC PROTEIN"/>
    <property type="match status" value="1"/>
</dbReference>
<dbReference type="Pfam" id="PF06224">
    <property type="entry name" value="AlkZ-like"/>
    <property type="match status" value="1"/>
</dbReference>
<dbReference type="EMBL" id="FXAG01000012">
    <property type="protein sequence ID" value="SMF28306.1"/>
    <property type="molecule type" value="Genomic_DNA"/>
</dbReference>
<name>A0A1Y6BZV2_9NEIS</name>